<dbReference type="InterPro" id="IPR026541">
    <property type="entry name" value="MRG_dom"/>
</dbReference>
<evidence type="ECO:0000256" key="11">
    <source>
        <dbReference type="ARBA" id="ARBA00057322"/>
    </source>
</evidence>
<feature type="domain" description="MRG" evidence="14">
    <location>
        <begin position="189"/>
        <end position="365"/>
    </location>
</feature>
<evidence type="ECO:0000256" key="4">
    <source>
        <dbReference type="ARBA" id="ARBA00018505"/>
    </source>
</evidence>
<evidence type="ECO:0000256" key="2">
    <source>
        <dbReference type="ARBA" id="ARBA00009093"/>
    </source>
</evidence>
<dbReference type="GO" id="GO:0032221">
    <property type="term" value="C:Rpd3S complex"/>
    <property type="evidence" value="ECO:0007669"/>
    <property type="project" value="TreeGrafter"/>
</dbReference>
<protein>
    <recommendedName>
        <fullName evidence="4">Chromatin modification-related protein EAF3</fullName>
    </recommendedName>
    <alternativeName>
        <fullName evidence="12">Chromatin modification-related protein eaf3</fullName>
    </alternativeName>
</protein>
<comment type="function">
    <text evidence="11">Involved in deacetylation of histones, chromatin assembly and chromosome segregation. May act as a transcriptional oscillator, directing histone deacetylases to specific chromosomal domains. Component of the NuA4 histone acetyltransferase complex which is involved in transcriptional activation of selected genes principally by acetylation of nucleosomal histone H4 and H2A. The NuA4 complex is also involved in DNA repair.</text>
</comment>
<evidence type="ECO:0000256" key="3">
    <source>
        <dbReference type="ARBA" id="ARBA00011353"/>
    </source>
</evidence>
<comment type="subcellular location">
    <subcellularLocation>
        <location evidence="1">Nucleus</location>
    </subcellularLocation>
</comment>
<keyword evidence="16" id="KW-1185">Reference proteome</keyword>
<evidence type="ECO:0000256" key="8">
    <source>
        <dbReference type="ARBA" id="ARBA00023163"/>
    </source>
</evidence>
<dbReference type="GO" id="GO:0006325">
    <property type="term" value="P:chromatin organization"/>
    <property type="evidence" value="ECO:0007669"/>
    <property type="project" value="UniProtKB-KW"/>
</dbReference>
<evidence type="ECO:0000256" key="12">
    <source>
        <dbReference type="ARBA" id="ARBA00072864"/>
    </source>
</evidence>
<organism evidence="15 16">
    <name type="scientific">Eutypa lata (strain UCR-EL1)</name>
    <name type="common">Grapevine dieback disease fungus</name>
    <name type="synonym">Eutypa armeniacae</name>
    <dbReference type="NCBI Taxonomy" id="1287681"/>
    <lineage>
        <taxon>Eukaryota</taxon>
        <taxon>Fungi</taxon>
        <taxon>Dikarya</taxon>
        <taxon>Ascomycota</taxon>
        <taxon>Pezizomycotina</taxon>
        <taxon>Sordariomycetes</taxon>
        <taxon>Xylariomycetidae</taxon>
        <taxon>Xylariales</taxon>
        <taxon>Diatrypaceae</taxon>
        <taxon>Eutypa</taxon>
    </lineage>
</organism>
<keyword evidence="10" id="KW-0539">Nucleus</keyword>
<keyword evidence="5" id="KW-0227">DNA damage</keyword>
<evidence type="ECO:0000256" key="13">
    <source>
        <dbReference type="SAM" id="MobiDB-lite"/>
    </source>
</evidence>
<dbReference type="OrthoDB" id="124855at2759"/>
<dbReference type="InterPro" id="IPR008676">
    <property type="entry name" value="MRG"/>
</dbReference>
<dbReference type="GO" id="GO:0006281">
    <property type="term" value="P:DNA repair"/>
    <property type="evidence" value="ECO:0007669"/>
    <property type="project" value="UniProtKB-KW"/>
</dbReference>
<evidence type="ECO:0000313" key="15">
    <source>
        <dbReference type="EMBL" id="EMR62467.1"/>
    </source>
</evidence>
<dbReference type="FunFam" id="1.10.274.30:FF:000004">
    <property type="entry name" value="Putative Chromatin modification-related protein eaf3"/>
    <property type="match status" value="1"/>
</dbReference>
<comment type="subunit">
    <text evidence="3">Component of the NuA4 histone acetyltransferase complex.</text>
</comment>
<evidence type="ECO:0000256" key="6">
    <source>
        <dbReference type="ARBA" id="ARBA00022853"/>
    </source>
</evidence>
<dbReference type="Gene3D" id="1.10.274.30">
    <property type="entry name" value="MRG domain"/>
    <property type="match status" value="1"/>
</dbReference>
<comment type="similarity">
    <text evidence="2">Belongs to the MRG family.</text>
</comment>
<dbReference type="EMBL" id="KB707428">
    <property type="protein sequence ID" value="EMR62467.1"/>
    <property type="molecule type" value="Genomic_DNA"/>
</dbReference>
<dbReference type="PROSITE" id="PS51640">
    <property type="entry name" value="MRG"/>
    <property type="match status" value="1"/>
</dbReference>
<dbReference type="Pfam" id="PF05712">
    <property type="entry name" value="MRG"/>
    <property type="match status" value="1"/>
</dbReference>
<gene>
    <name evidence="15" type="ORF">UCREL1_10604</name>
</gene>
<accession>M7SE67</accession>
<dbReference type="HOGENOM" id="CLU_039566_2_0_1"/>
<dbReference type="PANTHER" id="PTHR10880">
    <property type="entry name" value="MORTALITY FACTOR 4-LIKE PROTEIN"/>
    <property type="match status" value="1"/>
</dbReference>
<keyword evidence="8" id="KW-0804">Transcription</keyword>
<dbReference type="PANTHER" id="PTHR10880:SF15">
    <property type="entry name" value="MSL COMPLEX SUBUNIT 3"/>
    <property type="match status" value="1"/>
</dbReference>
<keyword evidence="9" id="KW-0234">DNA repair</keyword>
<evidence type="ECO:0000259" key="14">
    <source>
        <dbReference type="Pfam" id="PF05712"/>
    </source>
</evidence>
<feature type="region of interest" description="Disordered" evidence="13">
    <location>
        <begin position="1"/>
        <end position="77"/>
    </location>
</feature>
<evidence type="ECO:0000256" key="7">
    <source>
        <dbReference type="ARBA" id="ARBA00023015"/>
    </source>
</evidence>
<keyword evidence="7" id="KW-0805">Transcription regulation</keyword>
<evidence type="ECO:0000256" key="5">
    <source>
        <dbReference type="ARBA" id="ARBA00022763"/>
    </source>
</evidence>
<reference evidence="16" key="1">
    <citation type="journal article" date="2013" name="Genome Announc.">
        <title>Draft genome sequence of the grapevine dieback fungus Eutypa lata UCR-EL1.</title>
        <authorList>
            <person name="Blanco-Ulate B."/>
            <person name="Rolshausen P.E."/>
            <person name="Cantu D."/>
        </authorList>
    </citation>
    <scope>NUCLEOTIDE SEQUENCE [LARGE SCALE GENOMIC DNA]</scope>
    <source>
        <strain evidence="16">UCR-EL1</strain>
    </source>
</reference>
<evidence type="ECO:0000256" key="10">
    <source>
        <dbReference type="ARBA" id="ARBA00023242"/>
    </source>
</evidence>
<dbReference type="InterPro" id="IPR038217">
    <property type="entry name" value="MRG_C_sf"/>
</dbReference>
<evidence type="ECO:0000256" key="9">
    <source>
        <dbReference type="ARBA" id="ARBA00023204"/>
    </source>
</evidence>
<evidence type="ECO:0000313" key="16">
    <source>
        <dbReference type="Proteomes" id="UP000012174"/>
    </source>
</evidence>
<sequence length="376" mass="42293">MKSAVSKPAASKPTPSKSALSKSAPQDSALNQTSGSPKDSASLPLDLASNRLRLPAPATPSRLSTRPTKASRATKRQNVEEKVFVAGDAPLDLSDEGIAERQRLFMIKEAKYAEEGEKAYPYLGRLPPPGYRYMNARMAPLYNDGRFDDHAKQAAAHPRNQKHPYRIPDAGIAKPDRSFMRAYRPNVDANEDAFHARPSVKLKIPDILKAVLVDDWENITKNNQLVPLPHPQPVTKILDDYNAYEAPKRPEGSAQVDILHETLAGLKEYFDKALGRILLYRFERAQYAEVVAKWNSDDPEWEGKKTASDTYGAEHLMRLIVSLPELVAQTNMDQQSVNRLREEMTKITNWLSKNAENYFLSDYENPNSEYTEKAKN</sequence>
<name>M7SE67_EUTLA</name>
<evidence type="ECO:0000256" key="1">
    <source>
        <dbReference type="ARBA" id="ARBA00004123"/>
    </source>
</evidence>
<dbReference type="STRING" id="1287681.M7SE67"/>
<feature type="compositionally biased region" description="Polar residues" evidence="13">
    <location>
        <begin position="13"/>
        <end position="39"/>
    </location>
</feature>
<dbReference type="AlphaFoldDB" id="M7SE67"/>
<dbReference type="KEGG" id="ela:UCREL1_10604"/>
<dbReference type="eggNOG" id="KOG3001">
    <property type="taxonomic scope" value="Eukaryota"/>
</dbReference>
<proteinExistence type="inferred from homology"/>
<keyword evidence="6" id="KW-0156">Chromatin regulator</keyword>
<dbReference type="Proteomes" id="UP000012174">
    <property type="component" value="Unassembled WGS sequence"/>
</dbReference>
<dbReference type="GO" id="GO:0006355">
    <property type="term" value="P:regulation of DNA-templated transcription"/>
    <property type="evidence" value="ECO:0007669"/>
    <property type="project" value="InterPro"/>
</dbReference>
<dbReference type="GO" id="GO:0035267">
    <property type="term" value="C:NuA4 histone acetyltransferase complex"/>
    <property type="evidence" value="ECO:0007669"/>
    <property type="project" value="TreeGrafter"/>
</dbReference>